<dbReference type="InterPro" id="IPR043502">
    <property type="entry name" value="DNA/RNA_pol_sf"/>
</dbReference>
<dbReference type="AlphaFoldDB" id="A0AAV4CCT3"/>
<evidence type="ECO:0000313" key="2">
    <source>
        <dbReference type="Proteomes" id="UP000735302"/>
    </source>
</evidence>
<dbReference type="Proteomes" id="UP000735302">
    <property type="component" value="Unassembled WGS sequence"/>
</dbReference>
<comment type="caution">
    <text evidence="1">The sequence shown here is derived from an EMBL/GenBank/DDBJ whole genome shotgun (WGS) entry which is preliminary data.</text>
</comment>
<accession>A0AAV4CCT3</accession>
<dbReference type="EMBL" id="BLXT01006136">
    <property type="protein sequence ID" value="GFO29235.1"/>
    <property type="molecule type" value="Genomic_DNA"/>
</dbReference>
<reference evidence="1 2" key="1">
    <citation type="journal article" date="2021" name="Elife">
        <title>Chloroplast acquisition without the gene transfer in kleptoplastic sea slugs, Plakobranchus ocellatus.</title>
        <authorList>
            <person name="Maeda T."/>
            <person name="Takahashi S."/>
            <person name="Yoshida T."/>
            <person name="Shimamura S."/>
            <person name="Takaki Y."/>
            <person name="Nagai Y."/>
            <person name="Toyoda A."/>
            <person name="Suzuki Y."/>
            <person name="Arimoto A."/>
            <person name="Ishii H."/>
            <person name="Satoh N."/>
            <person name="Nishiyama T."/>
            <person name="Hasebe M."/>
            <person name="Maruyama T."/>
            <person name="Minagawa J."/>
            <person name="Obokata J."/>
            <person name="Shigenobu S."/>
        </authorList>
    </citation>
    <scope>NUCLEOTIDE SEQUENCE [LARGE SCALE GENOMIC DNA]</scope>
</reference>
<name>A0AAV4CCT3_9GAST</name>
<sequence length="99" mass="11100">MNYVVESTQTTCWSTPQPEDHEELSRRLQQANFTVRPTKSVLAARTIDFLNHRLEEGAISLQSENVGESSGSTKNQDLEGARAFLGFVGYCKNSFLTMQ</sequence>
<evidence type="ECO:0000313" key="1">
    <source>
        <dbReference type="EMBL" id="GFO29235.1"/>
    </source>
</evidence>
<dbReference type="SUPFAM" id="SSF56672">
    <property type="entry name" value="DNA/RNA polymerases"/>
    <property type="match status" value="1"/>
</dbReference>
<organism evidence="1 2">
    <name type="scientific">Plakobranchus ocellatus</name>
    <dbReference type="NCBI Taxonomy" id="259542"/>
    <lineage>
        <taxon>Eukaryota</taxon>
        <taxon>Metazoa</taxon>
        <taxon>Spiralia</taxon>
        <taxon>Lophotrochozoa</taxon>
        <taxon>Mollusca</taxon>
        <taxon>Gastropoda</taxon>
        <taxon>Heterobranchia</taxon>
        <taxon>Euthyneura</taxon>
        <taxon>Panpulmonata</taxon>
        <taxon>Sacoglossa</taxon>
        <taxon>Placobranchoidea</taxon>
        <taxon>Plakobranchidae</taxon>
        <taxon>Plakobranchus</taxon>
    </lineage>
</organism>
<proteinExistence type="predicted"/>
<protein>
    <submittedName>
        <fullName evidence="1">Zinc finger protein</fullName>
    </submittedName>
</protein>
<keyword evidence="2" id="KW-1185">Reference proteome</keyword>
<gene>
    <name evidence="1" type="ORF">PoB_005574000</name>
</gene>